<keyword evidence="2" id="KW-0472">Membrane</keyword>
<protein>
    <recommendedName>
        <fullName evidence="4">WSC domain-containing protein</fullName>
    </recommendedName>
</protein>
<organism evidence="5 6">
    <name type="scientific">Rhypophila decipiens</name>
    <dbReference type="NCBI Taxonomy" id="261697"/>
    <lineage>
        <taxon>Eukaryota</taxon>
        <taxon>Fungi</taxon>
        <taxon>Dikarya</taxon>
        <taxon>Ascomycota</taxon>
        <taxon>Pezizomycotina</taxon>
        <taxon>Sordariomycetes</taxon>
        <taxon>Sordariomycetidae</taxon>
        <taxon>Sordariales</taxon>
        <taxon>Naviculisporaceae</taxon>
        <taxon>Rhypophila</taxon>
    </lineage>
</organism>
<reference evidence="5" key="2">
    <citation type="submission" date="2023-05" db="EMBL/GenBank/DDBJ databases">
        <authorList>
            <consortium name="Lawrence Berkeley National Laboratory"/>
            <person name="Steindorff A."/>
            <person name="Hensen N."/>
            <person name="Bonometti L."/>
            <person name="Westerberg I."/>
            <person name="Brannstrom I.O."/>
            <person name="Guillou S."/>
            <person name="Cros-Aarteil S."/>
            <person name="Calhoun S."/>
            <person name="Haridas S."/>
            <person name="Kuo A."/>
            <person name="Mondo S."/>
            <person name="Pangilinan J."/>
            <person name="Riley R."/>
            <person name="Labutti K."/>
            <person name="Andreopoulos B."/>
            <person name="Lipzen A."/>
            <person name="Chen C."/>
            <person name="Yanf M."/>
            <person name="Daum C."/>
            <person name="Ng V."/>
            <person name="Clum A."/>
            <person name="Ohm R."/>
            <person name="Martin F."/>
            <person name="Silar P."/>
            <person name="Natvig D."/>
            <person name="Lalanne C."/>
            <person name="Gautier V."/>
            <person name="Ament-Velasquez S.L."/>
            <person name="Kruys A."/>
            <person name="Hutchinson M.I."/>
            <person name="Powell A.J."/>
            <person name="Barry K."/>
            <person name="Miller A.N."/>
            <person name="Grigoriev I.V."/>
            <person name="Debuchy R."/>
            <person name="Gladieux P."/>
            <person name="Thoren M.H."/>
            <person name="Johannesson H."/>
        </authorList>
    </citation>
    <scope>NUCLEOTIDE SEQUENCE</scope>
    <source>
        <strain evidence="5">PSN293</strain>
    </source>
</reference>
<feature type="transmembrane region" description="Helical" evidence="2">
    <location>
        <begin position="190"/>
        <end position="214"/>
    </location>
</feature>
<dbReference type="Proteomes" id="UP001301769">
    <property type="component" value="Unassembled WGS sequence"/>
</dbReference>
<sequence length="282" mass="30178">MKSIAFLAATLLCTADALQPSRIVHPRQTKAKPTTEPSKPAQLNIQVSQGCYSSKGDLVFNGTTILQSKGFCVNFCVQTLEKPVAAMSGGNQCWCGDSYPPIESIVDDDNCNVGCISYPLEACGGVKFWSVFNTGITLDVDHSKPDEAKASGTGTGNLPKPTQTTIEPPKETVIINNEAPPEKEKKTNTAGIAAGVVVAVVAVVAVAVGAWMYIRKKKNREIEEEHRRNAAVSSFMGKAPSSSGTSITDARLDPVMAQRRMSDGSIADNQDYSRRILRVTNA</sequence>
<dbReference type="PROSITE" id="PS51212">
    <property type="entry name" value="WSC"/>
    <property type="match status" value="1"/>
</dbReference>
<evidence type="ECO:0000313" key="6">
    <source>
        <dbReference type="Proteomes" id="UP001301769"/>
    </source>
</evidence>
<dbReference type="SMART" id="SM00321">
    <property type="entry name" value="WSC"/>
    <property type="match status" value="1"/>
</dbReference>
<feature type="signal peptide" evidence="3">
    <location>
        <begin position="1"/>
        <end position="17"/>
    </location>
</feature>
<feature type="domain" description="WSC" evidence="4">
    <location>
        <begin position="45"/>
        <end position="135"/>
    </location>
</feature>
<evidence type="ECO:0000256" key="3">
    <source>
        <dbReference type="SAM" id="SignalP"/>
    </source>
</evidence>
<dbReference type="InterPro" id="IPR002889">
    <property type="entry name" value="WSC_carb-bd"/>
</dbReference>
<accession>A0AAN7BBB2</accession>
<evidence type="ECO:0000259" key="4">
    <source>
        <dbReference type="PROSITE" id="PS51212"/>
    </source>
</evidence>
<keyword evidence="3" id="KW-0732">Signal</keyword>
<keyword evidence="6" id="KW-1185">Reference proteome</keyword>
<proteinExistence type="predicted"/>
<evidence type="ECO:0000256" key="1">
    <source>
        <dbReference type="SAM" id="MobiDB-lite"/>
    </source>
</evidence>
<reference evidence="5" key="1">
    <citation type="journal article" date="2023" name="Mol. Phylogenet. Evol.">
        <title>Genome-scale phylogeny and comparative genomics of the fungal order Sordariales.</title>
        <authorList>
            <person name="Hensen N."/>
            <person name="Bonometti L."/>
            <person name="Westerberg I."/>
            <person name="Brannstrom I.O."/>
            <person name="Guillou S."/>
            <person name="Cros-Aarteil S."/>
            <person name="Calhoun S."/>
            <person name="Haridas S."/>
            <person name="Kuo A."/>
            <person name="Mondo S."/>
            <person name="Pangilinan J."/>
            <person name="Riley R."/>
            <person name="LaButti K."/>
            <person name="Andreopoulos B."/>
            <person name="Lipzen A."/>
            <person name="Chen C."/>
            <person name="Yan M."/>
            <person name="Daum C."/>
            <person name="Ng V."/>
            <person name="Clum A."/>
            <person name="Steindorff A."/>
            <person name="Ohm R.A."/>
            <person name="Martin F."/>
            <person name="Silar P."/>
            <person name="Natvig D.O."/>
            <person name="Lalanne C."/>
            <person name="Gautier V."/>
            <person name="Ament-Velasquez S.L."/>
            <person name="Kruys A."/>
            <person name="Hutchinson M.I."/>
            <person name="Powell A.J."/>
            <person name="Barry K."/>
            <person name="Miller A.N."/>
            <person name="Grigoriev I.V."/>
            <person name="Debuchy R."/>
            <person name="Gladieux P."/>
            <person name="Hiltunen Thoren M."/>
            <person name="Johannesson H."/>
        </authorList>
    </citation>
    <scope>NUCLEOTIDE SEQUENCE</scope>
    <source>
        <strain evidence="5">PSN293</strain>
    </source>
</reference>
<dbReference type="AlphaFoldDB" id="A0AAN7BBB2"/>
<name>A0AAN7BBB2_9PEZI</name>
<feature type="chain" id="PRO_5043017104" description="WSC domain-containing protein" evidence="3">
    <location>
        <begin position="18"/>
        <end position="282"/>
    </location>
</feature>
<dbReference type="EMBL" id="MU858059">
    <property type="protein sequence ID" value="KAK4217464.1"/>
    <property type="molecule type" value="Genomic_DNA"/>
</dbReference>
<feature type="region of interest" description="Disordered" evidence="1">
    <location>
        <begin position="142"/>
        <end position="186"/>
    </location>
</feature>
<comment type="caution">
    <text evidence="5">The sequence shown here is derived from an EMBL/GenBank/DDBJ whole genome shotgun (WGS) entry which is preliminary data.</text>
</comment>
<gene>
    <name evidence="5" type="ORF">QBC37DRAFT_396623</name>
</gene>
<dbReference type="Pfam" id="PF01822">
    <property type="entry name" value="WSC"/>
    <property type="match status" value="1"/>
</dbReference>
<evidence type="ECO:0000313" key="5">
    <source>
        <dbReference type="EMBL" id="KAK4217464.1"/>
    </source>
</evidence>
<evidence type="ECO:0000256" key="2">
    <source>
        <dbReference type="SAM" id="Phobius"/>
    </source>
</evidence>
<keyword evidence="2" id="KW-0812">Transmembrane</keyword>
<keyword evidence="2" id="KW-1133">Transmembrane helix</keyword>